<evidence type="ECO:0000313" key="2">
    <source>
        <dbReference type="EMBL" id="KAH3793514.1"/>
    </source>
</evidence>
<gene>
    <name evidence="2" type="ORF">DPMN_147028</name>
</gene>
<feature type="region of interest" description="Disordered" evidence="1">
    <location>
        <begin position="9"/>
        <end position="28"/>
    </location>
</feature>
<protein>
    <submittedName>
        <fullName evidence="2">Uncharacterized protein</fullName>
    </submittedName>
</protein>
<sequence length="65" mass="7163">MPGNLVRIPGNLVRIPGSTPNIQNNQAQTNNPRLSIHLRNASAGARVRKVDDNIVQWRYNAGSQC</sequence>
<reference evidence="2" key="2">
    <citation type="submission" date="2020-11" db="EMBL/GenBank/DDBJ databases">
        <authorList>
            <person name="McCartney M.A."/>
            <person name="Auch B."/>
            <person name="Kono T."/>
            <person name="Mallez S."/>
            <person name="Becker A."/>
            <person name="Gohl D.M."/>
            <person name="Silverstein K.A.T."/>
            <person name="Koren S."/>
            <person name="Bechman K.B."/>
            <person name="Herman A."/>
            <person name="Abrahante J.E."/>
            <person name="Garbe J."/>
        </authorList>
    </citation>
    <scope>NUCLEOTIDE SEQUENCE</scope>
    <source>
        <strain evidence="2">Duluth1</strain>
        <tissue evidence="2">Whole animal</tissue>
    </source>
</reference>
<evidence type="ECO:0000256" key="1">
    <source>
        <dbReference type="SAM" id="MobiDB-lite"/>
    </source>
</evidence>
<dbReference type="AlphaFoldDB" id="A0A9D4F915"/>
<comment type="caution">
    <text evidence="2">The sequence shown here is derived from an EMBL/GenBank/DDBJ whole genome shotgun (WGS) entry which is preliminary data.</text>
</comment>
<proteinExistence type="predicted"/>
<keyword evidence="3" id="KW-1185">Reference proteome</keyword>
<dbReference type="Proteomes" id="UP000828390">
    <property type="component" value="Unassembled WGS sequence"/>
</dbReference>
<organism evidence="2 3">
    <name type="scientific">Dreissena polymorpha</name>
    <name type="common">Zebra mussel</name>
    <name type="synonym">Mytilus polymorpha</name>
    <dbReference type="NCBI Taxonomy" id="45954"/>
    <lineage>
        <taxon>Eukaryota</taxon>
        <taxon>Metazoa</taxon>
        <taxon>Spiralia</taxon>
        <taxon>Lophotrochozoa</taxon>
        <taxon>Mollusca</taxon>
        <taxon>Bivalvia</taxon>
        <taxon>Autobranchia</taxon>
        <taxon>Heteroconchia</taxon>
        <taxon>Euheterodonta</taxon>
        <taxon>Imparidentia</taxon>
        <taxon>Neoheterodontei</taxon>
        <taxon>Myida</taxon>
        <taxon>Dreissenoidea</taxon>
        <taxon>Dreissenidae</taxon>
        <taxon>Dreissena</taxon>
    </lineage>
</organism>
<accession>A0A9D4F915</accession>
<evidence type="ECO:0000313" key="3">
    <source>
        <dbReference type="Proteomes" id="UP000828390"/>
    </source>
</evidence>
<dbReference type="EMBL" id="JAIWYP010000007">
    <property type="protein sequence ID" value="KAH3793514.1"/>
    <property type="molecule type" value="Genomic_DNA"/>
</dbReference>
<name>A0A9D4F915_DREPO</name>
<feature type="compositionally biased region" description="Polar residues" evidence="1">
    <location>
        <begin position="18"/>
        <end position="28"/>
    </location>
</feature>
<reference evidence="2" key="1">
    <citation type="journal article" date="2019" name="bioRxiv">
        <title>The Genome of the Zebra Mussel, Dreissena polymorpha: A Resource for Invasive Species Research.</title>
        <authorList>
            <person name="McCartney M.A."/>
            <person name="Auch B."/>
            <person name="Kono T."/>
            <person name="Mallez S."/>
            <person name="Zhang Y."/>
            <person name="Obille A."/>
            <person name="Becker A."/>
            <person name="Abrahante J.E."/>
            <person name="Garbe J."/>
            <person name="Badalamenti J.P."/>
            <person name="Herman A."/>
            <person name="Mangelson H."/>
            <person name="Liachko I."/>
            <person name="Sullivan S."/>
            <person name="Sone E.D."/>
            <person name="Koren S."/>
            <person name="Silverstein K.A.T."/>
            <person name="Beckman K.B."/>
            <person name="Gohl D.M."/>
        </authorList>
    </citation>
    <scope>NUCLEOTIDE SEQUENCE</scope>
    <source>
        <strain evidence="2">Duluth1</strain>
        <tissue evidence="2">Whole animal</tissue>
    </source>
</reference>